<evidence type="ECO:0000256" key="3">
    <source>
        <dbReference type="ARBA" id="ARBA00023002"/>
    </source>
</evidence>
<dbReference type="EC" id="1.1.1.34" evidence="2"/>
<accession>A0A5N6E5H6</accession>
<reference evidence="5 6" key="1">
    <citation type="submission" date="2019-04" db="EMBL/GenBank/DDBJ databases">
        <title>Fungal friends and foes A comparative genomics study of 23 Aspergillus species from section Flavi.</title>
        <authorList>
            <consortium name="DOE Joint Genome Institute"/>
            <person name="Kjaerbolling I."/>
            <person name="Vesth T.C."/>
            <person name="Frisvad J.C."/>
            <person name="Nybo J.L."/>
            <person name="Theobald S."/>
            <person name="Kildgaard S."/>
            <person name="Petersen T.I."/>
            <person name="Kuo A."/>
            <person name="Sato A."/>
            <person name="Lyhne E.K."/>
            <person name="Kogle M.E."/>
            <person name="Wiebenga A."/>
            <person name="Kun R.S."/>
            <person name="Lubbers R.J."/>
            <person name="Makela M.R."/>
            <person name="Barry K."/>
            <person name="Chovatia M."/>
            <person name="Clum A."/>
            <person name="Daum C."/>
            <person name="Haridas S."/>
            <person name="He G."/>
            <person name="LaButti K."/>
            <person name="Lipzen A."/>
            <person name="Mondo S."/>
            <person name="Pangilinan J."/>
            <person name="Riley R."/>
            <person name="Salamov A."/>
            <person name="Simmons B.A."/>
            <person name="Magnuson J.K."/>
            <person name="Henrissat B."/>
            <person name="Mortensen U.H."/>
            <person name="Larsen T.O."/>
            <person name="De vries R.P."/>
            <person name="Grigoriev I.V."/>
            <person name="Machida M."/>
            <person name="Baker S.E."/>
            <person name="Andersen M.R."/>
        </authorList>
    </citation>
    <scope>NUCLEOTIDE SEQUENCE [LARGE SCALE GENOMIC DNA]</scope>
    <source>
        <strain evidence="5 6">CBS 126849</strain>
    </source>
</reference>
<dbReference type="EMBL" id="ML733861">
    <property type="protein sequence ID" value="KAB8212811.1"/>
    <property type="molecule type" value="Genomic_DNA"/>
</dbReference>
<dbReference type="PANTHER" id="PTHR10572:SF24">
    <property type="entry name" value="3-HYDROXY-3-METHYLGLUTARYL-COENZYME A REDUCTASE"/>
    <property type="match status" value="1"/>
</dbReference>
<dbReference type="Gene3D" id="3.90.770.10">
    <property type="entry name" value="3-hydroxy-3-methylglutaryl-coenzyme A Reductase, Chain A, domain 2"/>
    <property type="match status" value="2"/>
</dbReference>
<dbReference type="InterPro" id="IPR009029">
    <property type="entry name" value="HMG_CoA_Rdtase_sub-bd_dom_sf"/>
</dbReference>
<dbReference type="PROSITE" id="PS00318">
    <property type="entry name" value="HMG_COA_REDUCTASE_2"/>
    <property type="match status" value="1"/>
</dbReference>
<dbReference type="GO" id="GO:0004420">
    <property type="term" value="F:hydroxymethylglutaryl-CoA reductase (NADPH) activity"/>
    <property type="evidence" value="ECO:0007669"/>
    <property type="project" value="UniProtKB-EC"/>
</dbReference>
<dbReference type="Gene3D" id="3.30.70.420">
    <property type="entry name" value="Hydroxymethylglutaryl-CoA reductase, class I/II, NAD/NADP-binding domain"/>
    <property type="match status" value="1"/>
</dbReference>
<dbReference type="InterPro" id="IPR002202">
    <property type="entry name" value="HMG_CoA_Rdtase"/>
</dbReference>
<organism evidence="5 6">
    <name type="scientific">Aspergillus novoparasiticus</name>
    <dbReference type="NCBI Taxonomy" id="986946"/>
    <lineage>
        <taxon>Eukaryota</taxon>
        <taxon>Fungi</taxon>
        <taxon>Dikarya</taxon>
        <taxon>Ascomycota</taxon>
        <taxon>Pezizomycotina</taxon>
        <taxon>Eurotiomycetes</taxon>
        <taxon>Eurotiomycetidae</taxon>
        <taxon>Eurotiales</taxon>
        <taxon>Aspergillaceae</taxon>
        <taxon>Aspergillus</taxon>
        <taxon>Aspergillus subgen. Circumdati</taxon>
    </lineage>
</organism>
<dbReference type="Pfam" id="PF00368">
    <property type="entry name" value="HMG-CoA_red"/>
    <property type="match status" value="1"/>
</dbReference>
<keyword evidence="6" id="KW-1185">Reference proteome</keyword>
<protein>
    <recommendedName>
        <fullName evidence="2">hydroxymethylglutaryl-CoA reductase (NADPH)</fullName>
        <ecNumber evidence="2">1.1.1.34</ecNumber>
    </recommendedName>
</protein>
<name>A0A5N6E5H6_9EURO</name>
<evidence type="ECO:0000256" key="4">
    <source>
        <dbReference type="ARBA" id="ARBA00023011"/>
    </source>
</evidence>
<dbReference type="GO" id="GO:0015936">
    <property type="term" value="P:coenzyme A metabolic process"/>
    <property type="evidence" value="ECO:0007669"/>
    <property type="project" value="InterPro"/>
</dbReference>
<gene>
    <name evidence="5" type="ORF">BDV33DRAFT_231475</name>
</gene>
<dbReference type="InterPro" id="IPR023074">
    <property type="entry name" value="HMG_CoA_Rdtase_cat_sf"/>
</dbReference>
<dbReference type="PRINTS" id="PR00071">
    <property type="entry name" value="HMGCOARDTASE"/>
</dbReference>
<keyword evidence="4" id="KW-0752">Steroid biosynthesis</keyword>
<dbReference type="SUPFAM" id="SSF56542">
    <property type="entry name" value="Substrate-binding domain of HMG-CoA reductase"/>
    <property type="match status" value="1"/>
</dbReference>
<evidence type="ECO:0000313" key="5">
    <source>
        <dbReference type="EMBL" id="KAB8212811.1"/>
    </source>
</evidence>
<dbReference type="AlphaFoldDB" id="A0A5N6E5H6"/>
<evidence type="ECO:0000256" key="1">
    <source>
        <dbReference type="ARBA" id="ARBA00007661"/>
    </source>
</evidence>
<evidence type="ECO:0000256" key="2">
    <source>
        <dbReference type="ARBA" id="ARBA00012999"/>
    </source>
</evidence>
<dbReference type="InterPro" id="IPR009023">
    <property type="entry name" value="HMG_CoA_Rdtase_NAD(P)-bd_sf"/>
</dbReference>
<sequence>MSKHKPPTEASLGRRSRLNSVIESLNLQHITRYIEEAAAIQIENCVGFVQVPVGITGPLRISGPDTAGEYHAPLATCEPTLVGSCGRGCKAFNACGGLQFEALNEVMFRAPVFLFTSPGYAIAFARAVPSFRSDFARWAESTSRYVRLQKLDATIVGSSAHLYCTTQHACESLRASKYRERFGTKDFIIEGQLASDKKPSWGNVQRHRGVEVLAWGIITNNACERILGCTNIVTALFVSTGQDAGSIAEASWSHLTSRYDHEAKTLKMSLCLPSLPVGTVGGGTRYPSQREEERNLVGKIAAFALALVASTSAAIANDTFTKSHMRLARWACYLTRLCFVVRISRVLGPPRYIGVGDGGGGIPLRGTHLDALGSPPLRGFGTSIAVPEVSGGISRSLDALK</sequence>
<keyword evidence="4" id="KW-0443">Lipid metabolism</keyword>
<keyword evidence="4" id="KW-0756">Sterol biosynthesis</keyword>
<evidence type="ECO:0000313" key="6">
    <source>
        <dbReference type="Proteomes" id="UP000326799"/>
    </source>
</evidence>
<dbReference type="GO" id="GO:0016126">
    <property type="term" value="P:sterol biosynthetic process"/>
    <property type="evidence" value="ECO:0007669"/>
    <property type="project" value="UniProtKB-KW"/>
</dbReference>
<dbReference type="PANTHER" id="PTHR10572">
    <property type="entry name" value="3-HYDROXY-3-METHYLGLUTARYL-COENZYME A REDUCTASE"/>
    <property type="match status" value="1"/>
</dbReference>
<dbReference type="SUPFAM" id="SSF55035">
    <property type="entry name" value="NAD-binding domain of HMG-CoA reductase"/>
    <property type="match status" value="1"/>
</dbReference>
<keyword evidence="3" id="KW-0560">Oxidoreductase</keyword>
<keyword evidence="4" id="KW-0444">Lipid biosynthesis</keyword>
<dbReference type="InterPro" id="IPR023076">
    <property type="entry name" value="HMG_CoA_Rdtase_CS"/>
</dbReference>
<keyword evidence="4" id="KW-0753">Steroid metabolism</keyword>
<dbReference type="Proteomes" id="UP000326799">
    <property type="component" value="Unassembled WGS sequence"/>
</dbReference>
<dbReference type="PROSITE" id="PS50065">
    <property type="entry name" value="HMG_COA_REDUCTASE_4"/>
    <property type="match status" value="1"/>
</dbReference>
<comment type="similarity">
    <text evidence="1">Belongs to the HMG-CoA reductase family.</text>
</comment>
<proteinExistence type="inferred from homology"/>
<keyword evidence="4" id="KW-1207">Sterol metabolism</keyword>